<organism evidence="2 3">
    <name type="scientific">Pseudocercospora fuligena</name>
    <dbReference type="NCBI Taxonomy" id="685502"/>
    <lineage>
        <taxon>Eukaryota</taxon>
        <taxon>Fungi</taxon>
        <taxon>Dikarya</taxon>
        <taxon>Ascomycota</taxon>
        <taxon>Pezizomycotina</taxon>
        <taxon>Dothideomycetes</taxon>
        <taxon>Dothideomycetidae</taxon>
        <taxon>Mycosphaerellales</taxon>
        <taxon>Mycosphaerellaceae</taxon>
        <taxon>Pseudocercospora</taxon>
    </lineage>
</organism>
<gene>
    <name evidence="2" type="ORF">HII31_06467</name>
</gene>
<dbReference type="Proteomes" id="UP000660729">
    <property type="component" value="Unassembled WGS sequence"/>
</dbReference>
<dbReference type="EMBL" id="JABCIY010000150">
    <property type="protein sequence ID" value="KAF7192081.1"/>
    <property type="molecule type" value="Genomic_DNA"/>
</dbReference>
<comment type="caution">
    <text evidence="2">The sequence shown here is derived from an EMBL/GenBank/DDBJ whole genome shotgun (WGS) entry which is preliminary data.</text>
</comment>
<dbReference type="OrthoDB" id="3485856at2759"/>
<accession>A0A8H6RL67</accession>
<feature type="compositionally biased region" description="Basic and acidic residues" evidence="1">
    <location>
        <begin position="360"/>
        <end position="385"/>
    </location>
</feature>
<evidence type="ECO:0000256" key="1">
    <source>
        <dbReference type="SAM" id="MobiDB-lite"/>
    </source>
</evidence>
<evidence type="ECO:0000313" key="3">
    <source>
        <dbReference type="Proteomes" id="UP000660729"/>
    </source>
</evidence>
<evidence type="ECO:0000313" key="2">
    <source>
        <dbReference type="EMBL" id="KAF7192081.1"/>
    </source>
</evidence>
<keyword evidence="3" id="KW-1185">Reference proteome</keyword>
<feature type="region of interest" description="Disordered" evidence="1">
    <location>
        <begin position="340"/>
        <end position="421"/>
    </location>
</feature>
<dbReference type="AlphaFoldDB" id="A0A8H6RL67"/>
<feature type="compositionally biased region" description="Polar residues" evidence="1">
    <location>
        <begin position="1"/>
        <end position="14"/>
    </location>
</feature>
<feature type="compositionally biased region" description="Basic residues" evidence="1">
    <location>
        <begin position="342"/>
        <end position="351"/>
    </location>
</feature>
<protein>
    <submittedName>
        <fullName evidence="2">Uncharacterized protein</fullName>
    </submittedName>
</protein>
<sequence length="421" mass="47052">MSSKCETSSSTDIEQSPLLPPSPPLSPKRSAASIAPVDRVIDVLKLCHSGQLGFDPLEGPWQTLPLDCDFEILLERIKKEGLFGYFDDKIHYDYDELGFTLRMPSATHEQFICSVTNRISTEIENLANRLAEDQQDEIAEALRGIFRGGSTTLELHVPKLENSSQESEAAEQVVRRSPDYSYYGDIEEGGNMPTLVVEVSYSQQKKDLPRLAESYIIDSKHAIRCVLGLDITYSNAKGEAPKDHTATVSVWRPDIEYGADGEEIGVCACDVHEMPFRGSQGITCEGEVQLTLSDLLPQATMQRLPATAYDEHIIIPFADLSAWLYKAELVHRAKPPAATALRPKKFSKRKRSPSEELSDERESSFLKLEQEDSENEKRVDKDWRQPRQRVKTEPLAGTPTEIVERRRSKRTASGRAVGGAS</sequence>
<feature type="region of interest" description="Disordered" evidence="1">
    <location>
        <begin position="1"/>
        <end position="30"/>
    </location>
</feature>
<proteinExistence type="predicted"/>
<reference evidence="2" key="1">
    <citation type="submission" date="2020-04" db="EMBL/GenBank/DDBJ databases">
        <title>Draft genome resource of the tomato pathogen Pseudocercospora fuligena.</title>
        <authorList>
            <person name="Zaccaron A."/>
        </authorList>
    </citation>
    <scope>NUCLEOTIDE SEQUENCE</scope>
    <source>
        <strain evidence="2">PF001</strain>
    </source>
</reference>
<name>A0A8H6RL67_9PEZI</name>